<sequence>MSCREAMEILSPFALLHEDMMAAGEDSPWEDNEVGSLSKAFRRSSDIGDEGLTDGGDYSAAAYSGSASESPFTDGGETVDAENDGVDDEEAEVERQDEDDDDDDDDDEDDDSTVSVLGEGDDDEPGGGEEGENKGRSTAVLDAEEPCIPSDEIACPPAGDGEGIETEEGESSGGVTAGLFIDEDDDEEEEAPKVEVRPVDKQKVTVIIPKDAYIPTDLRYYGLVPLINDNVGCRLRPTGDLKCSKLWKKSKRQ</sequence>
<dbReference type="AlphaFoldDB" id="A0A7J6QFZ7"/>
<organism evidence="2 3">
    <name type="scientific">Perkinsus olseni</name>
    <name type="common">Perkinsus atlanticus</name>
    <dbReference type="NCBI Taxonomy" id="32597"/>
    <lineage>
        <taxon>Eukaryota</taxon>
        <taxon>Sar</taxon>
        <taxon>Alveolata</taxon>
        <taxon>Perkinsozoa</taxon>
        <taxon>Perkinsea</taxon>
        <taxon>Perkinsida</taxon>
        <taxon>Perkinsidae</taxon>
        <taxon>Perkinsus</taxon>
    </lineage>
</organism>
<reference evidence="2 3" key="1">
    <citation type="submission" date="2020-04" db="EMBL/GenBank/DDBJ databases">
        <title>Perkinsus olseni comparative genomics.</title>
        <authorList>
            <person name="Bogema D.R."/>
        </authorList>
    </citation>
    <scope>NUCLEOTIDE SEQUENCE [LARGE SCALE GENOMIC DNA]</scope>
    <source>
        <strain evidence="2">ATCC PRA-205</strain>
    </source>
</reference>
<dbReference type="EMBL" id="JABANM010030011">
    <property type="protein sequence ID" value="KAF4707011.1"/>
    <property type="molecule type" value="Genomic_DNA"/>
</dbReference>
<proteinExistence type="predicted"/>
<accession>A0A7J6QFZ7</accession>
<dbReference type="Proteomes" id="UP000574390">
    <property type="component" value="Unassembled WGS sequence"/>
</dbReference>
<gene>
    <name evidence="2" type="ORF">FOZ62_011395</name>
</gene>
<feature type="compositionally biased region" description="Acidic residues" evidence="1">
    <location>
        <begin position="77"/>
        <end position="112"/>
    </location>
</feature>
<evidence type="ECO:0000313" key="3">
    <source>
        <dbReference type="Proteomes" id="UP000574390"/>
    </source>
</evidence>
<evidence type="ECO:0000256" key="1">
    <source>
        <dbReference type="SAM" id="MobiDB-lite"/>
    </source>
</evidence>
<name>A0A7J6QFZ7_PEROL</name>
<feature type="compositionally biased region" description="Low complexity" evidence="1">
    <location>
        <begin position="55"/>
        <end position="68"/>
    </location>
</feature>
<feature type="region of interest" description="Disordered" evidence="1">
    <location>
        <begin position="40"/>
        <end position="196"/>
    </location>
</feature>
<protein>
    <submittedName>
        <fullName evidence="2">Uncharacterized protein</fullName>
    </submittedName>
</protein>
<evidence type="ECO:0000313" key="2">
    <source>
        <dbReference type="EMBL" id="KAF4707011.1"/>
    </source>
</evidence>
<feature type="compositionally biased region" description="Acidic residues" evidence="1">
    <location>
        <begin position="119"/>
        <end position="130"/>
    </location>
</feature>
<feature type="compositionally biased region" description="Acidic residues" evidence="1">
    <location>
        <begin position="181"/>
        <end position="190"/>
    </location>
</feature>
<comment type="caution">
    <text evidence="2">The sequence shown here is derived from an EMBL/GenBank/DDBJ whole genome shotgun (WGS) entry which is preliminary data.</text>
</comment>
<feature type="non-terminal residue" evidence="2">
    <location>
        <position position="253"/>
    </location>
</feature>